<name>A0A8J7YCA8_9EURY</name>
<feature type="transmembrane region" description="Helical" evidence="1">
    <location>
        <begin position="104"/>
        <end position="122"/>
    </location>
</feature>
<dbReference type="AlphaFoldDB" id="A0A8J7YCA8"/>
<feature type="transmembrane region" description="Helical" evidence="1">
    <location>
        <begin position="562"/>
        <end position="581"/>
    </location>
</feature>
<evidence type="ECO:0000313" key="2">
    <source>
        <dbReference type="EMBL" id="MBX0302912.1"/>
    </source>
</evidence>
<keyword evidence="1" id="KW-0472">Membrane</keyword>
<dbReference type="Proteomes" id="UP000783863">
    <property type="component" value="Unassembled WGS sequence"/>
</dbReference>
<dbReference type="EMBL" id="RKLQ01000001">
    <property type="protein sequence ID" value="MBX0302912.1"/>
    <property type="molecule type" value="Genomic_DNA"/>
</dbReference>
<feature type="transmembrane region" description="Helical" evidence="1">
    <location>
        <begin position="248"/>
        <end position="270"/>
    </location>
</feature>
<protein>
    <submittedName>
        <fullName evidence="2">Uncharacterized protein</fullName>
    </submittedName>
</protein>
<keyword evidence="3" id="KW-1185">Reference proteome</keyword>
<keyword evidence="1" id="KW-0812">Transmembrane</keyword>
<evidence type="ECO:0000313" key="3">
    <source>
        <dbReference type="Proteomes" id="UP000783863"/>
    </source>
</evidence>
<gene>
    <name evidence="2" type="ORF">EGD98_04410</name>
</gene>
<reference evidence="2" key="1">
    <citation type="submission" date="2021-06" db="EMBL/GenBank/DDBJ databases">
        <title>Halomicroarcula sp. F24A a new haloarchaeum isolated from saline soil.</title>
        <authorList>
            <person name="Duran-Viseras A."/>
            <person name="Sanchez-Porro C."/>
            <person name="Ventosa A."/>
        </authorList>
    </citation>
    <scope>NUCLEOTIDE SEQUENCE</scope>
    <source>
        <strain evidence="2">F24A</strain>
    </source>
</reference>
<feature type="transmembrane region" description="Helical" evidence="1">
    <location>
        <begin position="79"/>
        <end position="98"/>
    </location>
</feature>
<accession>A0A8J7YCA8</accession>
<comment type="caution">
    <text evidence="2">The sequence shown here is derived from an EMBL/GenBank/DDBJ whole genome shotgun (WGS) entry which is preliminary data.</text>
</comment>
<feature type="transmembrane region" description="Helical" evidence="1">
    <location>
        <begin position="38"/>
        <end position="58"/>
    </location>
</feature>
<dbReference type="RefSeq" id="WP_220587140.1">
    <property type="nucleotide sequence ID" value="NZ_RKLQ01000001.1"/>
</dbReference>
<feature type="transmembrane region" description="Helical" evidence="1">
    <location>
        <begin position="427"/>
        <end position="444"/>
    </location>
</feature>
<feature type="transmembrane region" description="Helical" evidence="1">
    <location>
        <begin position="386"/>
        <end position="406"/>
    </location>
</feature>
<sequence>MRLTVGLQFLVFLVPGIGFSFFAIPTLLVGPSSPLLSAAVYAVGTTVTAALGLAAYRVGNGTDTGDIEADAIRYGTRTIAAIGIGIYAPLAAAVGLFIAGIIPLLAISTLIPVSVAAFKILHGGRRPADRYRSPTDEEAHRIRNCFEAFDSSPGTSVVFSLDDNANPKAPAVFVTNSFGQRLTYVHEELLDVATDDELAVAFAQATHRSPFANLYTVANQTMVALLILFSLATVNTLALQALDIGITAFQAPLLPLVLLVTGLLVCIGLVGKLSQWSFAAADDFASRHLGITAVRRTYRALGGWLIMDGGIDHDDSDASGTTELPLARRLDRLGGDSIEESRLADVTYWSLAIFITVCIWVGNLLLRPVALAADNVSGPASTWLVGPSSALFGVFAALVPLLVVYSRRGSPVDSLPASGRTGINTRWEFPVVVVCSLLVIDLVVNGSFSLFWLCLTALLLIATGLSYRDQYLLHLYSRYGREATSEEIDRLQPLLDAEYDTIDEVRVYRKLWPWDVFVTGDDTHRTLHVATSLFETGDDSHLAVAIAEGYERGRELTPNGRFLLCLWVLCALVLGYAVELALANSGVAPVVGVAGLLLLPVILFYNRRYAAGFYRIDSRLCERFGSDTVREAFGTVGSHIERKRSSTFTWRTGLAPHPPIKARLARLPDSDNR</sequence>
<keyword evidence="1" id="KW-1133">Transmembrane helix</keyword>
<evidence type="ECO:0000256" key="1">
    <source>
        <dbReference type="SAM" id="Phobius"/>
    </source>
</evidence>
<organism evidence="2 3">
    <name type="scientific">Haloarcula salinisoli</name>
    <dbReference type="NCBI Taxonomy" id="2487746"/>
    <lineage>
        <taxon>Archaea</taxon>
        <taxon>Methanobacteriati</taxon>
        <taxon>Methanobacteriota</taxon>
        <taxon>Stenosarchaea group</taxon>
        <taxon>Halobacteria</taxon>
        <taxon>Halobacteriales</taxon>
        <taxon>Haloarculaceae</taxon>
        <taxon>Haloarcula</taxon>
    </lineage>
</organism>
<feature type="transmembrane region" description="Helical" evidence="1">
    <location>
        <begin position="587"/>
        <end position="605"/>
    </location>
</feature>
<feature type="transmembrane region" description="Helical" evidence="1">
    <location>
        <begin position="346"/>
        <end position="366"/>
    </location>
</feature>
<proteinExistence type="predicted"/>
<feature type="transmembrane region" description="Helical" evidence="1">
    <location>
        <begin position="450"/>
        <end position="467"/>
    </location>
</feature>